<protein>
    <submittedName>
        <fullName evidence="2">Putative peptidase S33 family protein</fullName>
    </submittedName>
</protein>
<dbReference type="EMBL" id="AP010968">
    <property type="protein sequence ID" value="BAJ30259.1"/>
    <property type="molecule type" value="Genomic_DNA"/>
</dbReference>
<keyword evidence="3" id="KW-1185">Reference proteome</keyword>
<dbReference type="eggNOG" id="COG1073">
    <property type="taxonomic scope" value="Bacteria"/>
</dbReference>
<evidence type="ECO:0000259" key="1">
    <source>
        <dbReference type="Pfam" id="PF00561"/>
    </source>
</evidence>
<evidence type="ECO:0000313" key="2">
    <source>
        <dbReference type="EMBL" id="BAJ30259.1"/>
    </source>
</evidence>
<dbReference type="KEGG" id="ksk:KSE_44760"/>
<dbReference type="HOGENOM" id="CLU_020336_49_0_11"/>
<organism evidence="2 3">
    <name type="scientific">Kitasatospora setae (strain ATCC 33774 / DSM 43861 / JCM 3304 / KCC A-0304 / NBRC 14216 / KM-6054)</name>
    <name type="common">Streptomyces setae</name>
    <dbReference type="NCBI Taxonomy" id="452652"/>
    <lineage>
        <taxon>Bacteria</taxon>
        <taxon>Bacillati</taxon>
        <taxon>Actinomycetota</taxon>
        <taxon>Actinomycetes</taxon>
        <taxon>Kitasatosporales</taxon>
        <taxon>Streptomycetaceae</taxon>
        <taxon>Kitasatospora</taxon>
    </lineage>
</organism>
<accession>E4NFH9</accession>
<dbReference type="InterPro" id="IPR000073">
    <property type="entry name" value="AB_hydrolase_1"/>
</dbReference>
<dbReference type="InterPro" id="IPR029058">
    <property type="entry name" value="AB_hydrolase_fold"/>
</dbReference>
<dbReference type="Proteomes" id="UP000007076">
    <property type="component" value="Chromosome"/>
</dbReference>
<dbReference type="PANTHER" id="PTHR43433:SF10">
    <property type="entry name" value="AB HYDROLASE-1 DOMAIN-CONTAINING PROTEIN"/>
    <property type="match status" value="1"/>
</dbReference>
<evidence type="ECO:0000313" key="3">
    <source>
        <dbReference type="Proteomes" id="UP000007076"/>
    </source>
</evidence>
<dbReference type="RefSeq" id="WP_014137559.1">
    <property type="nucleotide sequence ID" value="NC_016109.1"/>
</dbReference>
<feature type="domain" description="AB hydrolase-1" evidence="1">
    <location>
        <begin position="30"/>
        <end position="132"/>
    </location>
</feature>
<dbReference type="GO" id="GO:0003824">
    <property type="term" value="F:catalytic activity"/>
    <property type="evidence" value="ECO:0007669"/>
    <property type="project" value="UniProtKB-ARBA"/>
</dbReference>
<name>E4NFH9_KITSK</name>
<dbReference type="SUPFAM" id="SSF53474">
    <property type="entry name" value="alpha/beta-Hydrolases"/>
    <property type="match status" value="1"/>
</dbReference>
<dbReference type="InterPro" id="IPR050471">
    <property type="entry name" value="AB_hydrolase"/>
</dbReference>
<sequence length="293" mass="31418">MESRVATRKIDTPDGGVLAVETSGDPSGRPVFLLHGTPGSRVGPAPRGAVLARMGVRLISFDRPGYGESTRLPGRDVAAAAADVTTIADALGLDRFAVVGRSGGGPHALACAALLPERVLRAATQVSLAPRHADGLDWFDGMTPSNERAYRQAELGPPRISGPFQVRSRVIRRDPAQLIRNLVPELSTPDRTVVADIGIRRMLHSTYRQAFRYGADGWIDDVLAFIADWGFTVDTIGVPVRIWHGADDKFSPVGHSSWLADHIPGAQLYLEPGAAHFGSLKEMTGAIRWAAHA</sequence>
<dbReference type="Gene3D" id="3.40.50.1820">
    <property type="entry name" value="alpha/beta hydrolase"/>
    <property type="match status" value="1"/>
</dbReference>
<dbReference type="PATRIC" id="fig|452652.3.peg.4461"/>
<dbReference type="STRING" id="452652.KSE_44760"/>
<gene>
    <name evidence="2" type="ordered locus">KSE_44760</name>
</gene>
<dbReference type="AlphaFoldDB" id="E4NFH9"/>
<dbReference type="PANTHER" id="PTHR43433">
    <property type="entry name" value="HYDROLASE, ALPHA/BETA FOLD FAMILY PROTEIN"/>
    <property type="match status" value="1"/>
</dbReference>
<reference evidence="2 3" key="1">
    <citation type="journal article" date="2010" name="DNA Res.">
        <title>Genome sequence of Kitasatospora setae NBRC 14216T: an evolutionary snapshot of the family Streptomycetaceae.</title>
        <authorList>
            <person name="Ichikawa N."/>
            <person name="Oguchi A."/>
            <person name="Ikeda H."/>
            <person name="Ishikawa J."/>
            <person name="Kitani S."/>
            <person name="Watanabe Y."/>
            <person name="Nakamura S."/>
            <person name="Katano Y."/>
            <person name="Kishi E."/>
            <person name="Sasagawa M."/>
            <person name="Ankai A."/>
            <person name="Fukui S."/>
            <person name="Hashimoto Y."/>
            <person name="Kamata S."/>
            <person name="Otoguro M."/>
            <person name="Tanikawa S."/>
            <person name="Nihira T."/>
            <person name="Horinouchi S."/>
            <person name="Ohnishi Y."/>
            <person name="Hayakawa M."/>
            <person name="Kuzuyama T."/>
            <person name="Arisawa A."/>
            <person name="Nomoto F."/>
            <person name="Miura H."/>
            <person name="Takahashi Y."/>
            <person name="Fujita N."/>
        </authorList>
    </citation>
    <scope>NUCLEOTIDE SEQUENCE [LARGE SCALE GENOMIC DNA]</scope>
    <source>
        <strain evidence="3">ATCC 33774 / DSM 43861 / JCM 3304 / KCC A-0304 / NBRC 14216 / KM-6054</strain>
    </source>
</reference>
<proteinExistence type="predicted"/>
<dbReference type="Pfam" id="PF00561">
    <property type="entry name" value="Abhydrolase_1"/>
    <property type="match status" value="1"/>
</dbReference>